<keyword evidence="4" id="KW-1185">Reference proteome</keyword>
<organism evidence="3 4">
    <name type="scientific">Arthrobotrys musiformis</name>
    <dbReference type="NCBI Taxonomy" id="47236"/>
    <lineage>
        <taxon>Eukaryota</taxon>
        <taxon>Fungi</taxon>
        <taxon>Dikarya</taxon>
        <taxon>Ascomycota</taxon>
        <taxon>Pezizomycotina</taxon>
        <taxon>Orbiliomycetes</taxon>
        <taxon>Orbiliales</taxon>
        <taxon>Orbiliaceae</taxon>
        <taxon>Arthrobotrys</taxon>
    </lineage>
</organism>
<feature type="signal peptide" evidence="2">
    <location>
        <begin position="1"/>
        <end position="40"/>
    </location>
</feature>
<feature type="chain" id="PRO_5043620211" evidence="2">
    <location>
        <begin position="41"/>
        <end position="402"/>
    </location>
</feature>
<evidence type="ECO:0000256" key="2">
    <source>
        <dbReference type="SAM" id="SignalP"/>
    </source>
</evidence>
<comment type="caution">
    <text evidence="3">The sequence shown here is derived from an EMBL/GenBank/DDBJ whole genome shotgun (WGS) entry which is preliminary data.</text>
</comment>
<feature type="region of interest" description="Disordered" evidence="1">
    <location>
        <begin position="92"/>
        <end position="128"/>
    </location>
</feature>
<evidence type="ECO:0000313" key="3">
    <source>
        <dbReference type="EMBL" id="KAK6501458.1"/>
    </source>
</evidence>
<dbReference type="EMBL" id="JAVHJL010000006">
    <property type="protein sequence ID" value="KAK6501458.1"/>
    <property type="molecule type" value="Genomic_DNA"/>
</dbReference>
<feature type="compositionally biased region" description="Acidic residues" evidence="1">
    <location>
        <begin position="391"/>
        <end position="402"/>
    </location>
</feature>
<keyword evidence="2" id="KW-0732">Signal</keyword>
<sequence length="402" mass="43763">MPVLGGQIQLTHTGSPPRTGTRYGHFILILWLLLAPRSLAQRIPAVEYRGDSTTSSHPIIVNTGTHVTPSTLSTVTSSSLLAAQTVLNTTASTLNQTDTNPVKDPSNANTSTQTPPEIVPPPFAEDDGKRAVSPSIFFSMRIVCSSTREIVEDPRTPDQFPQFRLRRQVWSSMASRPDYHRLLAEGRAPKVVRAGVVRYLGMWCHTCRCDEATGELVASAEGERCGPRDEQYKLCRSWYNCHCEAEVLNPELDGSETLEAHIDALNRLPQWFRERNPDYEWAPPTHAPATWRPGQGLGPFGHAGAPAALAQLGQIAGPNILEGPPRHEQLYGPEPDQEAIDNILDIGAANSLLDFHYYGGRGAGGSGGFGLRKKREISSGPTSLSLRESEDTGLGEIDGDGE</sequence>
<evidence type="ECO:0000256" key="1">
    <source>
        <dbReference type="SAM" id="MobiDB-lite"/>
    </source>
</evidence>
<accession>A0AAV9W4G6</accession>
<protein>
    <submittedName>
        <fullName evidence="3">Uncharacterized protein</fullName>
    </submittedName>
</protein>
<feature type="region of interest" description="Disordered" evidence="1">
    <location>
        <begin position="368"/>
        <end position="402"/>
    </location>
</feature>
<dbReference type="AlphaFoldDB" id="A0AAV9W4G6"/>
<reference evidence="3 4" key="1">
    <citation type="submission" date="2023-08" db="EMBL/GenBank/DDBJ databases">
        <authorList>
            <person name="Palmer J.M."/>
        </authorList>
    </citation>
    <scope>NUCLEOTIDE SEQUENCE [LARGE SCALE GENOMIC DNA]</scope>
    <source>
        <strain evidence="3 4">TWF481</strain>
    </source>
</reference>
<name>A0AAV9W4G6_9PEZI</name>
<feature type="compositionally biased region" description="Polar residues" evidence="1">
    <location>
        <begin position="92"/>
        <end position="115"/>
    </location>
</feature>
<dbReference type="Proteomes" id="UP001370758">
    <property type="component" value="Unassembled WGS sequence"/>
</dbReference>
<evidence type="ECO:0000313" key="4">
    <source>
        <dbReference type="Proteomes" id="UP001370758"/>
    </source>
</evidence>
<gene>
    <name evidence="3" type="ORF">TWF481_009296</name>
</gene>
<proteinExistence type="predicted"/>